<reference evidence="2" key="1">
    <citation type="submission" date="2023-03" db="EMBL/GenBank/DDBJ databases">
        <title>Andean soil-derived lignocellulolytic bacterial consortium as a source of novel taxa and putative plastic-active enzymes.</title>
        <authorList>
            <person name="Diaz-Garcia L."/>
            <person name="Chuvochina M."/>
            <person name="Feuerriegel G."/>
            <person name="Bunk B."/>
            <person name="Sproer C."/>
            <person name="Streit W.R."/>
            <person name="Rodriguez L.M."/>
            <person name="Overmann J."/>
            <person name="Jimenez D.J."/>
        </authorList>
    </citation>
    <scope>NUCLEOTIDE SEQUENCE</scope>
    <source>
        <strain evidence="2">MAG 2441</strain>
    </source>
</reference>
<sequence>MDGDIRDFEEQQSTREFIHEIVLEYIYNYKLLFNRNAEYAMAYTFSQYENGFAKRKDYYVAIFTLLIFIILFDFNISDEYFTHLESKLIIGVTENKLDLQHFEIEIYEYFHHEGRNIVLAIMDNNIKE</sequence>
<dbReference type="AlphaFoldDB" id="A0AA95EX70"/>
<evidence type="ECO:0000256" key="1">
    <source>
        <dbReference type="SAM" id="Phobius"/>
    </source>
</evidence>
<organism evidence="2 3">
    <name type="scientific">Candidatus Cohnella colombiensis</name>
    <dbReference type="NCBI Taxonomy" id="3121368"/>
    <lineage>
        <taxon>Bacteria</taxon>
        <taxon>Bacillati</taxon>
        <taxon>Bacillota</taxon>
        <taxon>Bacilli</taxon>
        <taxon>Bacillales</taxon>
        <taxon>Paenibacillaceae</taxon>
        <taxon>Cohnella</taxon>
    </lineage>
</organism>
<dbReference type="Proteomes" id="UP001178662">
    <property type="component" value="Chromosome"/>
</dbReference>
<protein>
    <submittedName>
        <fullName evidence="2">Uncharacterized protein</fullName>
    </submittedName>
</protein>
<gene>
    <name evidence="2" type="ORF">P0Y55_09940</name>
</gene>
<accession>A0AA95EX70</accession>
<proteinExistence type="predicted"/>
<feature type="transmembrane region" description="Helical" evidence="1">
    <location>
        <begin position="58"/>
        <end position="76"/>
    </location>
</feature>
<keyword evidence="1" id="KW-0812">Transmembrane</keyword>
<keyword evidence="1" id="KW-0472">Membrane</keyword>
<evidence type="ECO:0000313" key="3">
    <source>
        <dbReference type="Proteomes" id="UP001178662"/>
    </source>
</evidence>
<name>A0AA95EX70_9BACL</name>
<keyword evidence="3" id="KW-1185">Reference proteome</keyword>
<evidence type="ECO:0000313" key="2">
    <source>
        <dbReference type="EMBL" id="WEK52923.1"/>
    </source>
</evidence>
<dbReference type="EMBL" id="CP119317">
    <property type="protein sequence ID" value="WEK52923.1"/>
    <property type="molecule type" value="Genomic_DNA"/>
</dbReference>
<keyword evidence="1" id="KW-1133">Transmembrane helix</keyword>